<dbReference type="AlphaFoldDB" id="A0A3G2E6B2"/>
<evidence type="ECO:0000256" key="1">
    <source>
        <dbReference type="ARBA" id="ARBA00006226"/>
    </source>
</evidence>
<name>A0A3G2E6B2_9BURK</name>
<evidence type="ECO:0000256" key="4">
    <source>
        <dbReference type="SAM" id="Phobius"/>
    </source>
</evidence>
<keyword evidence="4" id="KW-0812">Transmembrane</keyword>
<reference evidence="5 6" key="1">
    <citation type="submission" date="2018-10" db="EMBL/GenBank/DDBJ databases">
        <title>Effects of UV and annual dynamics of microbial communities in freshwater RAS systems.</title>
        <authorList>
            <person name="Bekkelund A.K."/>
            <person name="Hansen B.R."/>
            <person name="Stokken H."/>
            <person name="Eriksen B.F."/>
            <person name="Kashulin N.A."/>
        </authorList>
    </citation>
    <scope>NUCLEOTIDE SEQUENCE [LARGE SCALE GENOMIC DNA]</scope>
    <source>
        <strain evidence="5 6">BHSEK</strain>
    </source>
</reference>
<dbReference type="Gene3D" id="3.30.2310.20">
    <property type="entry name" value="RelE-like"/>
    <property type="match status" value="1"/>
</dbReference>
<keyword evidence="4" id="KW-0472">Membrane</keyword>
<dbReference type="InterPro" id="IPR035093">
    <property type="entry name" value="RelE/ParE_toxin_dom_sf"/>
</dbReference>
<comment type="similarity">
    <text evidence="1 3">Belongs to the RelE toxin family.</text>
</comment>
<dbReference type="EMBL" id="CP033019">
    <property type="protein sequence ID" value="AYM75544.1"/>
    <property type="molecule type" value="Genomic_DNA"/>
</dbReference>
<keyword evidence="2" id="KW-1277">Toxin-antitoxin system</keyword>
<dbReference type="InterPro" id="IPR028344">
    <property type="entry name" value="ParE1/4"/>
</dbReference>
<dbReference type="InterPro" id="IPR051803">
    <property type="entry name" value="TA_system_RelE-like_toxin"/>
</dbReference>
<keyword evidence="4" id="KW-1133">Transmembrane helix</keyword>
<proteinExistence type="inferred from homology"/>
<dbReference type="InterPro" id="IPR007712">
    <property type="entry name" value="RelE/ParE_toxin"/>
</dbReference>
<dbReference type="PANTHER" id="PTHR33755:SF9">
    <property type="entry name" value="TOXIN PARE1"/>
    <property type="match status" value="1"/>
</dbReference>
<evidence type="ECO:0000256" key="2">
    <source>
        <dbReference type="ARBA" id="ARBA00022649"/>
    </source>
</evidence>
<dbReference type="RefSeq" id="WP_070291352.1">
    <property type="nucleotide sequence ID" value="NZ_CP033019.1"/>
</dbReference>
<keyword evidence="6" id="KW-1185">Reference proteome</keyword>
<accession>A0A3G2E6B2</accession>
<protein>
    <recommendedName>
        <fullName evidence="3">Toxin</fullName>
    </recommendedName>
</protein>
<sequence length="96" mass="11244">MAEYRLTPAAEHDLEAIWAYTSQRWNVQQASLYLDNMTAAFDDLARAPETAPACEQIRPGYRRRKVGRHMIYFRITHYGIAIVRILHDRMDAARHL</sequence>
<evidence type="ECO:0000313" key="6">
    <source>
        <dbReference type="Proteomes" id="UP000279594"/>
    </source>
</evidence>
<dbReference type="Proteomes" id="UP000279594">
    <property type="component" value="Chromosome"/>
</dbReference>
<dbReference type="PIRSF" id="PIRSF029218">
    <property type="entry name" value="ParE"/>
    <property type="match status" value="1"/>
</dbReference>
<dbReference type="PANTHER" id="PTHR33755">
    <property type="entry name" value="TOXIN PARE1-RELATED"/>
    <property type="match status" value="1"/>
</dbReference>
<organism evidence="5 6">
    <name type="scientific">Janthinobacterium agaricidamnosum</name>
    <dbReference type="NCBI Taxonomy" id="55508"/>
    <lineage>
        <taxon>Bacteria</taxon>
        <taxon>Pseudomonadati</taxon>
        <taxon>Pseudomonadota</taxon>
        <taxon>Betaproteobacteria</taxon>
        <taxon>Burkholderiales</taxon>
        <taxon>Oxalobacteraceae</taxon>
        <taxon>Janthinobacterium</taxon>
    </lineage>
</organism>
<evidence type="ECO:0000256" key="3">
    <source>
        <dbReference type="PIRNR" id="PIRNR029218"/>
    </source>
</evidence>
<evidence type="ECO:0000313" key="5">
    <source>
        <dbReference type="EMBL" id="AYM75544.1"/>
    </source>
</evidence>
<gene>
    <name evidence="5" type="ORF">D9M09_06810</name>
</gene>
<feature type="transmembrane region" description="Helical" evidence="4">
    <location>
        <begin position="71"/>
        <end position="87"/>
    </location>
</feature>
<dbReference type="Pfam" id="PF05016">
    <property type="entry name" value="ParE_toxin"/>
    <property type="match status" value="1"/>
</dbReference>